<accession>H2Z232</accession>
<proteinExistence type="inferred from homology"/>
<dbReference type="SUPFAM" id="SSF51735">
    <property type="entry name" value="NAD(P)-binding Rossmann-fold domains"/>
    <property type="match status" value="1"/>
</dbReference>
<organism evidence="7 8">
    <name type="scientific">Ciona savignyi</name>
    <name type="common">Pacific transparent sea squirt</name>
    <dbReference type="NCBI Taxonomy" id="51511"/>
    <lineage>
        <taxon>Eukaryota</taxon>
        <taxon>Metazoa</taxon>
        <taxon>Chordata</taxon>
        <taxon>Tunicata</taxon>
        <taxon>Ascidiacea</taxon>
        <taxon>Phlebobranchia</taxon>
        <taxon>Cionidae</taxon>
        <taxon>Ciona</taxon>
    </lineage>
</organism>
<comment type="subcellular location">
    <subcellularLocation>
        <location evidence="1">Mitochondrion</location>
    </subcellularLocation>
</comment>
<dbReference type="Pfam" id="PF13602">
    <property type="entry name" value="ADH_zinc_N_2"/>
    <property type="match status" value="1"/>
</dbReference>
<dbReference type="InterPro" id="IPR050700">
    <property type="entry name" value="YIM1/Zinc_Alcohol_DH_Fams"/>
</dbReference>
<evidence type="ECO:0000313" key="8">
    <source>
        <dbReference type="Proteomes" id="UP000007875"/>
    </source>
</evidence>
<dbReference type="Ensembl" id="ENSCSAVT00000011779.1">
    <property type="protein sequence ID" value="ENSCSAVP00000011644.1"/>
    <property type="gene ID" value="ENSCSAVG00000006826.1"/>
</dbReference>
<dbReference type="InterPro" id="IPR013154">
    <property type="entry name" value="ADH-like_N"/>
</dbReference>
<dbReference type="InterPro" id="IPR020843">
    <property type="entry name" value="ER"/>
</dbReference>
<dbReference type="Proteomes" id="UP000007875">
    <property type="component" value="Unassembled WGS sequence"/>
</dbReference>
<protein>
    <recommendedName>
        <fullName evidence="6">Enoyl reductase (ER) domain-containing protein</fullName>
    </recommendedName>
</protein>
<evidence type="ECO:0000256" key="1">
    <source>
        <dbReference type="ARBA" id="ARBA00004173"/>
    </source>
</evidence>
<comment type="similarity">
    <text evidence="2">Belongs to the zinc-containing alcohol dehydrogenase family. Quinone oxidoreductase subfamily.</text>
</comment>
<reference evidence="7" key="2">
    <citation type="submission" date="2025-08" db="UniProtKB">
        <authorList>
            <consortium name="Ensembl"/>
        </authorList>
    </citation>
    <scope>IDENTIFICATION</scope>
</reference>
<dbReference type="AlphaFoldDB" id="H2Z232"/>
<dbReference type="PANTHER" id="PTHR11695">
    <property type="entry name" value="ALCOHOL DEHYDROGENASE RELATED"/>
    <property type="match status" value="1"/>
</dbReference>
<evidence type="ECO:0000313" key="7">
    <source>
        <dbReference type="Ensembl" id="ENSCSAVP00000011644.1"/>
    </source>
</evidence>
<dbReference type="InterPro" id="IPR036291">
    <property type="entry name" value="NAD(P)-bd_dom_sf"/>
</dbReference>
<evidence type="ECO:0000256" key="4">
    <source>
        <dbReference type="ARBA" id="ARBA00023002"/>
    </source>
</evidence>
<evidence type="ECO:0000256" key="5">
    <source>
        <dbReference type="ARBA" id="ARBA00023128"/>
    </source>
</evidence>
<dbReference type="GO" id="GO:0005739">
    <property type="term" value="C:mitochondrion"/>
    <property type="evidence" value="ECO:0007669"/>
    <property type="project" value="UniProtKB-SubCell"/>
</dbReference>
<dbReference type="PANTHER" id="PTHR11695:SF294">
    <property type="entry name" value="RETICULON-4-INTERACTING PROTEIN 1, MITOCHONDRIAL"/>
    <property type="match status" value="1"/>
</dbReference>
<dbReference type="Pfam" id="PF08240">
    <property type="entry name" value="ADH_N"/>
    <property type="match status" value="1"/>
</dbReference>
<dbReference type="GeneTree" id="ENSGT00880000138028"/>
<keyword evidence="5" id="KW-0496">Mitochondrion</keyword>
<feature type="domain" description="Enoyl reductase (ER)" evidence="6">
    <location>
        <begin position="1"/>
        <end position="307"/>
    </location>
</feature>
<dbReference type="Gene3D" id="3.40.50.720">
    <property type="entry name" value="NAD(P)-binding Rossmann-like Domain"/>
    <property type="match status" value="1"/>
</dbReference>
<name>H2Z232_CIOSA</name>
<sequence length="310" mass="33438">NTNDVLVKVHAGSLNPIDIRICEGYGANFMFRGYEFPLVIGRDFSGTVVDIGTGVFDIQLGDDVYGAPKLHQPGCLDYICVGLDCVVQKPATLSHIEAASLPYVGLTVLSALKELVVTSKPPKRALVLGGSGGIGTFAIQYLRAYGFTVVTTCSSSAMSLCSSLGAECIDYKTQDVEKELQSFEKFNIVFDAIGAVSVEWSSNILIKNGYFVTLKSPAVENVDKFGTLNGLSTSASTLARKKLERPEINTRWAYYKPDRRGLLEIARLVDSGVIQPVLQTNGVYDFNDVPKAFKALSKGSARGKSVINVS</sequence>
<reference evidence="8" key="1">
    <citation type="submission" date="2003-08" db="EMBL/GenBank/DDBJ databases">
        <authorList>
            <person name="Birren B."/>
            <person name="Nusbaum C."/>
            <person name="Abebe A."/>
            <person name="Abouelleil A."/>
            <person name="Adekoya E."/>
            <person name="Ait-zahra M."/>
            <person name="Allen N."/>
            <person name="Allen T."/>
            <person name="An P."/>
            <person name="Anderson M."/>
            <person name="Anderson S."/>
            <person name="Arachchi H."/>
            <person name="Armbruster J."/>
            <person name="Bachantsang P."/>
            <person name="Baldwin J."/>
            <person name="Barry A."/>
            <person name="Bayul T."/>
            <person name="Blitshsteyn B."/>
            <person name="Bloom T."/>
            <person name="Blye J."/>
            <person name="Boguslavskiy L."/>
            <person name="Borowsky M."/>
            <person name="Boukhgalter B."/>
            <person name="Brunache A."/>
            <person name="Butler J."/>
            <person name="Calixte N."/>
            <person name="Calvo S."/>
            <person name="Camarata J."/>
            <person name="Campo K."/>
            <person name="Chang J."/>
            <person name="Cheshatsang Y."/>
            <person name="Citroen M."/>
            <person name="Collymore A."/>
            <person name="Considine T."/>
            <person name="Cook A."/>
            <person name="Cooke P."/>
            <person name="Corum B."/>
            <person name="Cuomo C."/>
            <person name="David R."/>
            <person name="Dawoe T."/>
            <person name="Degray S."/>
            <person name="Dodge S."/>
            <person name="Dooley K."/>
            <person name="Dorje P."/>
            <person name="Dorjee K."/>
            <person name="Dorris L."/>
            <person name="Duffey N."/>
            <person name="Dupes A."/>
            <person name="Elkins T."/>
            <person name="Engels R."/>
            <person name="Erickson J."/>
            <person name="Farina A."/>
            <person name="Faro S."/>
            <person name="Ferreira P."/>
            <person name="Fischer H."/>
            <person name="Fitzgerald M."/>
            <person name="Foley K."/>
            <person name="Gage D."/>
            <person name="Galagan J."/>
            <person name="Gearin G."/>
            <person name="Gnerre S."/>
            <person name="Gnirke A."/>
            <person name="Goyette A."/>
            <person name="Graham J."/>
            <person name="Grandbois E."/>
            <person name="Gyaltsen K."/>
            <person name="Hafez N."/>
            <person name="Hagopian D."/>
            <person name="Hagos B."/>
            <person name="Hall J."/>
            <person name="Hatcher B."/>
            <person name="Heller A."/>
            <person name="Higgins H."/>
            <person name="Honan T."/>
            <person name="Horn A."/>
            <person name="Houde N."/>
            <person name="Hughes L."/>
            <person name="Hulme W."/>
            <person name="Husby E."/>
            <person name="Iliev I."/>
            <person name="Jaffe D."/>
            <person name="Jones C."/>
            <person name="Kamal M."/>
            <person name="Kamat A."/>
            <person name="Kamvysselis M."/>
            <person name="Karlsson E."/>
            <person name="Kells C."/>
            <person name="Kieu A."/>
            <person name="Kisner P."/>
            <person name="Kodira C."/>
            <person name="Kulbokas E."/>
            <person name="Labutti K."/>
            <person name="Lama D."/>
            <person name="Landers T."/>
            <person name="Leger J."/>
            <person name="Levine S."/>
            <person name="Lewis D."/>
            <person name="Lewis T."/>
            <person name="Lindblad-toh K."/>
            <person name="Liu X."/>
            <person name="Lokyitsang T."/>
            <person name="Lokyitsang Y."/>
            <person name="Lucien O."/>
            <person name="Lui A."/>
            <person name="Ma L.J."/>
            <person name="Mabbitt R."/>
            <person name="Macdonald J."/>
            <person name="Maclean C."/>
            <person name="Major J."/>
            <person name="Manning J."/>
            <person name="Marabella R."/>
            <person name="Maru K."/>
            <person name="Matthews C."/>
            <person name="Mauceli E."/>
            <person name="Mccarthy M."/>
            <person name="Mcdonough S."/>
            <person name="Mcghee T."/>
            <person name="Meldrim J."/>
            <person name="Meneus L."/>
            <person name="Mesirov J."/>
            <person name="Mihalev A."/>
            <person name="Mihova T."/>
            <person name="Mikkelsen T."/>
            <person name="Mlenga V."/>
            <person name="Moru K."/>
            <person name="Mozes J."/>
            <person name="Mulrain L."/>
            <person name="Munson G."/>
            <person name="Naylor J."/>
            <person name="Newes C."/>
            <person name="Nguyen C."/>
            <person name="Nguyen N."/>
            <person name="Nguyen T."/>
            <person name="Nicol R."/>
            <person name="Nielsen C."/>
            <person name="Nizzari M."/>
            <person name="Norbu C."/>
            <person name="Norbu N."/>
            <person name="O'donnell P."/>
            <person name="Okoawo O."/>
            <person name="O'leary S."/>
            <person name="Omotosho B."/>
            <person name="O'neill K."/>
            <person name="Osman S."/>
            <person name="Parker S."/>
            <person name="Perrin D."/>
            <person name="Phunkhang P."/>
            <person name="Piqani B."/>
            <person name="Purcell S."/>
            <person name="Rachupka T."/>
            <person name="Ramasamy U."/>
            <person name="Rameau R."/>
            <person name="Ray V."/>
            <person name="Raymond C."/>
            <person name="Retta R."/>
            <person name="Richardson S."/>
            <person name="Rise C."/>
            <person name="Rodriguez J."/>
            <person name="Rogers J."/>
            <person name="Rogov P."/>
            <person name="Rutman M."/>
            <person name="Schupbach R."/>
            <person name="Seaman C."/>
            <person name="Settipalli S."/>
            <person name="Sharpe T."/>
            <person name="Sheridan J."/>
            <person name="Sherpa N."/>
            <person name="Shi J."/>
            <person name="Smirnov S."/>
            <person name="Smith C."/>
            <person name="Sougnez C."/>
            <person name="Spencer B."/>
            <person name="Stalker J."/>
            <person name="Stange-thomann N."/>
            <person name="Stavropoulos S."/>
            <person name="Stetson K."/>
            <person name="Stone C."/>
            <person name="Stone S."/>
            <person name="Stubbs M."/>
            <person name="Talamas J."/>
            <person name="Tchuinga P."/>
            <person name="Tenzing P."/>
            <person name="Tesfaye S."/>
            <person name="Theodore J."/>
            <person name="Thoulutsang Y."/>
            <person name="Topham K."/>
            <person name="Towey S."/>
            <person name="Tsamla T."/>
            <person name="Tsomo N."/>
            <person name="Vallee D."/>
            <person name="Vassiliev H."/>
            <person name="Venkataraman V."/>
            <person name="Vinson J."/>
            <person name="Vo A."/>
            <person name="Wade C."/>
            <person name="Wang S."/>
            <person name="Wangchuk T."/>
            <person name="Wangdi T."/>
            <person name="Whittaker C."/>
            <person name="Wilkinson J."/>
            <person name="Wu Y."/>
            <person name="Wyman D."/>
            <person name="Yadav S."/>
            <person name="Yang S."/>
            <person name="Yang X."/>
            <person name="Yeager S."/>
            <person name="Yee E."/>
            <person name="Young G."/>
            <person name="Zainoun J."/>
            <person name="Zembeck L."/>
            <person name="Zimmer A."/>
            <person name="Zody M."/>
            <person name="Lander E."/>
        </authorList>
    </citation>
    <scope>NUCLEOTIDE SEQUENCE [LARGE SCALE GENOMIC DNA]</scope>
</reference>
<keyword evidence="4" id="KW-0560">Oxidoreductase</keyword>
<dbReference type="InterPro" id="IPR011032">
    <property type="entry name" value="GroES-like_sf"/>
</dbReference>
<evidence type="ECO:0000259" key="6">
    <source>
        <dbReference type="SMART" id="SM00829"/>
    </source>
</evidence>
<dbReference type="FunFam" id="3.40.50.720:FF:000147">
    <property type="entry name" value="Reticulon-4-interacting protein 1 homolog, mitochondrial"/>
    <property type="match status" value="1"/>
</dbReference>
<dbReference type="HOGENOM" id="CLU_026673_3_3_1"/>
<reference evidence="7" key="3">
    <citation type="submission" date="2025-09" db="UniProtKB">
        <authorList>
            <consortium name="Ensembl"/>
        </authorList>
    </citation>
    <scope>IDENTIFICATION</scope>
</reference>
<evidence type="ECO:0000256" key="2">
    <source>
        <dbReference type="ARBA" id="ARBA00010371"/>
    </source>
</evidence>
<keyword evidence="3" id="KW-0809">Transit peptide</keyword>
<keyword evidence="8" id="KW-1185">Reference proteome</keyword>
<dbReference type="Gene3D" id="3.90.180.10">
    <property type="entry name" value="Medium-chain alcohol dehydrogenases, catalytic domain"/>
    <property type="match status" value="1"/>
</dbReference>
<dbReference type="GO" id="GO:0016491">
    <property type="term" value="F:oxidoreductase activity"/>
    <property type="evidence" value="ECO:0007669"/>
    <property type="project" value="UniProtKB-KW"/>
</dbReference>
<evidence type="ECO:0000256" key="3">
    <source>
        <dbReference type="ARBA" id="ARBA00022946"/>
    </source>
</evidence>
<dbReference type="SMART" id="SM00829">
    <property type="entry name" value="PKS_ER"/>
    <property type="match status" value="1"/>
</dbReference>
<dbReference type="SUPFAM" id="SSF50129">
    <property type="entry name" value="GroES-like"/>
    <property type="match status" value="1"/>
</dbReference>